<dbReference type="EMBL" id="CP073100">
    <property type="protein sequence ID" value="QUE50758.1"/>
    <property type="molecule type" value="Genomic_DNA"/>
</dbReference>
<evidence type="ECO:0008006" key="4">
    <source>
        <dbReference type="Google" id="ProtNLM"/>
    </source>
</evidence>
<dbReference type="KEGG" id="lamb:KBB96_18085"/>
<organism evidence="2 3">
    <name type="scientific">Luteolibacter ambystomatis</name>
    <dbReference type="NCBI Taxonomy" id="2824561"/>
    <lineage>
        <taxon>Bacteria</taxon>
        <taxon>Pseudomonadati</taxon>
        <taxon>Verrucomicrobiota</taxon>
        <taxon>Verrucomicrobiia</taxon>
        <taxon>Verrucomicrobiales</taxon>
        <taxon>Verrucomicrobiaceae</taxon>
        <taxon>Luteolibacter</taxon>
    </lineage>
</organism>
<keyword evidence="1" id="KW-0812">Transmembrane</keyword>
<sequence length="73" mass="7744">MLKIHINAGTSPCPMCREAISRQASICPHCRSDLRNREDWKVEPVQQGGCAAMLVVGAIGLSGLAGVGLSLLR</sequence>
<reference evidence="2" key="1">
    <citation type="submission" date="2021-04" db="EMBL/GenBank/DDBJ databases">
        <title>Luteolibacter sp. 32A isolated from the skin of an Anderson's salamander (Ambystoma andersonii).</title>
        <authorList>
            <person name="Spergser J."/>
            <person name="Busse H.-J."/>
        </authorList>
    </citation>
    <scope>NUCLEOTIDE SEQUENCE</scope>
    <source>
        <strain evidence="2">32A</strain>
    </source>
</reference>
<keyword evidence="3" id="KW-1185">Reference proteome</keyword>
<protein>
    <recommendedName>
        <fullName evidence="4">Zinc ribbon domain-containing protein</fullName>
    </recommendedName>
</protein>
<proteinExistence type="predicted"/>
<dbReference type="AlphaFoldDB" id="A0A975IZB9"/>
<dbReference type="RefSeq" id="WP_211630897.1">
    <property type="nucleotide sequence ID" value="NZ_CP073100.1"/>
</dbReference>
<accession>A0A975IZB9</accession>
<keyword evidence="1" id="KW-1133">Transmembrane helix</keyword>
<evidence type="ECO:0000313" key="2">
    <source>
        <dbReference type="EMBL" id="QUE50758.1"/>
    </source>
</evidence>
<name>A0A975IZB9_9BACT</name>
<evidence type="ECO:0000256" key="1">
    <source>
        <dbReference type="SAM" id="Phobius"/>
    </source>
</evidence>
<feature type="transmembrane region" description="Helical" evidence="1">
    <location>
        <begin position="51"/>
        <end position="72"/>
    </location>
</feature>
<evidence type="ECO:0000313" key="3">
    <source>
        <dbReference type="Proteomes" id="UP000676169"/>
    </source>
</evidence>
<dbReference type="Proteomes" id="UP000676169">
    <property type="component" value="Chromosome"/>
</dbReference>
<keyword evidence="1" id="KW-0472">Membrane</keyword>
<gene>
    <name evidence="2" type="ORF">KBB96_18085</name>
</gene>